<comment type="pathway">
    <text evidence="1 7">Cell wall biogenesis; peptidoglycan biosynthesis.</text>
</comment>
<dbReference type="InterPro" id="IPR050979">
    <property type="entry name" value="LD-transpeptidase"/>
</dbReference>
<feature type="active site" description="Proton donor/acceptor" evidence="7">
    <location>
        <position position="332"/>
    </location>
</feature>
<dbReference type="Pfam" id="PF03734">
    <property type="entry name" value="YkuD"/>
    <property type="match status" value="1"/>
</dbReference>
<proteinExistence type="predicted"/>
<keyword evidence="2" id="KW-0808">Transferase</keyword>
<gene>
    <name evidence="10" type="ORF">NGB36_07650</name>
</gene>
<evidence type="ECO:0000256" key="3">
    <source>
        <dbReference type="ARBA" id="ARBA00022960"/>
    </source>
</evidence>
<dbReference type="CDD" id="cd16913">
    <property type="entry name" value="YkuD_like"/>
    <property type="match status" value="1"/>
</dbReference>
<dbReference type="Gene3D" id="2.60.40.3780">
    <property type="match status" value="1"/>
</dbReference>
<evidence type="ECO:0000256" key="7">
    <source>
        <dbReference type="PROSITE-ProRule" id="PRU01373"/>
    </source>
</evidence>
<sequence length="410" mass="42561">MPAIRPAPGATGGLLALVLGVVLLLATACGGSGQPKSGSTAAQPGAGAGSGDLQASQAVVDVTPGDGATDVATSGALKVSVSQGKLTSVQVKDSKGDVVAGTVSSNGTSWTPNTNLSVSTQYTVDAVAKDSQGRESAKHASFTTVVPKDTFVGYFNVDPGATYGVGEEVSLSFNQPIADEKAVEDALTVTSSPSVPVVGHWFGDQRLDFRPQSYWAPGTQVTLHLRLDGVEGSPGVYGIQSKDVSFSIGRNQVSYVDANTHMMRVTQDGRTIKTIPITAGQPGKTTYNGAMVISEKDVVTEMNGTTVGYGGEYDIKDVPHAMRLTQSGTFIHGNYWADPSVFGSANTSHGCVSMQDVRGAGDPGTPAAWFFDHSLIGDVVVVSNSPDRTVQPDNGFNGWNMPWSQWVAGD</sequence>
<evidence type="ECO:0000256" key="1">
    <source>
        <dbReference type="ARBA" id="ARBA00004752"/>
    </source>
</evidence>
<reference evidence="10" key="1">
    <citation type="submission" date="2022-06" db="EMBL/GenBank/DDBJ databases">
        <title>Draft genome sequence of Streptomyces sp. RB6PN25 isolated from peat swamp forest in Thailand.</title>
        <authorList>
            <person name="Duangmal K."/>
            <person name="Klaysubun C."/>
        </authorList>
    </citation>
    <scope>NUCLEOTIDE SEQUENCE</scope>
    <source>
        <strain evidence="10">RB6PN25</strain>
    </source>
</reference>
<dbReference type="SUPFAM" id="SSF141523">
    <property type="entry name" value="L,D-transpeptidase catalytic domain-like"/>
    <property type="match status" value="1"/>
</dbReference>
<keyword evidence="3 7" id="KW-0133">Cell shape</keyword>
<evidence type="ECO:0000313" key="11">
    <source>
        <dbReference type="Proteomes" id="UP001057702"/>
    </source>
</evidence>
<dbReference type="Proteomes" id="UP001057702">
    <property type="component" value="Unassembled WGS sequence"/>
</dbReference>
<dbReference type="PANTHER" id="PTHR30582:SF2">
    <property type="entry name" value="L,D-TRANSPEPTIDASE YCIB-RELATED"/>
    <property type="match status" value="1"/>
</dbReference>
<feature type="region of interest" description="Disordered" evidence="8">
    <location>
        <begin position="33"/>
        <end position="53"/>
    </location>
</feature>
<dbReference type="Pfam" id="PF17964">
    <property type="entry name" value="Big_10"/>
    <property type="match status" value="1"/>
</dbReference>
<evidence type="ECO:0000313" key="10">
    <source>
        <dbReference type="EMBL" id="MCQ4080478.1"/>
    </source>
</evidence>
<keyword evidence="11" id="KW-1185">Reference proteome</keyword>
<dbReference type="InterPro" id="IPR038063">
    <property type="entry name" value="Transpep_catalytic_dom"/>
</dbReference>
<feature type="domain" description="L,D-TPase catalytic" evidence="9">
    <location>
        <begin position="252"/>
        <end position="383"/>
    </location>
</feature>
<keyword evidence="5" id="KW-0012">Acyltransferase</keyword>
<evidence type="ECO:0000256" key="6">
    <source>
        <dbReference type="ARBA" id="ARBA00023316"/>
    </source>
</evidence>
<evidence type="ECO:0000256" key="2">
    <source>
        <dbReference type="ARBA" id="ARBA00022679"/>
    </source>
</evidence>
<dbReference type="Gene3D" id="2.40.440.10">
    <property type="entry name" value="L,D-transpeptidase catalytic domain-like"/>
    <property type="match status" value="1"/>
</dbReference>
<evidence type="ECO:0000256" key="4">
    <source>
        <dbReference type="ARBA" id="ARBA00022984"/>
    </source>
</evidence>
<accession>A0ABT1PS26</accession>
<keyword evidence="4 7" id="KW-0573">Peptidoglycan synthesis</keyword>
<dbReference type="InterPro" id="IPR041280">
    <property type="entry name" value="Big_10"/>
</dbReference>
<evidence type="ECO:0000259" key="9">
    <source>
        <dbReference type="PROSITE" id="PS52029"/>
    </source>
</evidence>
<dbReference type="PANTHER" id="PTHR30582">
    <property type="entry name" value="L,D-TRANSPEPTIDASE"/>
    <property type="match status" value="1"/>
</dbReference>
<dbReference type="PROSITE" id="PS52029">
    <property type="entry name" value="LD_TPASE"/>
    <property type="match status" value="1"/>
</dbReference>
<dbReference type="Gene3D" id="2.60.40.3710">
    <property type="match status" value="1"/>
</dbReference>
<keyword evidence="6 7" id="KW-0961">Cell wall biogenesis/degradation</keyword>
<dbReference type="EMBL" id="JANFNG010000003">
    <property type="protein sequence ID" value="MCQ4080478.1"/>
    <property type="molecule type" value="Genomic_DNA"/>
</dbReference>
<evidence type="ECO:0000256" key="8">
    <source>
        <dbReference type="SAM" id="MobiDB-lite"/>
    </source>
</evidence>
<dbReference type="CDD" id="cd13432">
    <property type="entry name" value="LDT_IgD_like_2"/>
    <property type="match status" value="1"/>
</dbReference>
<name>A0ABT1PS26_9ACTN</name>
<dbReference type="RefSeq" id="WP_255919407.1">
    <property type="nucleotide sequence ID" value="NZ_JANFNG010000003.1"/>
</dbReference>
<dbReference type="InterPro" id="IPR005490">
    <property type="entry name" value="LD_TPept_cat_dom"/>
</dbReference>
<feature type="active site" description="Nucleophile" evidence="7">
    <location>
        <position position="351"/>
    </location>
</feature>
<protein>
    <submittedName>
        <fullName evidence="10">Ig-like domain-containing protein</fullName>
    </submittedName>
</protein>
<organism evidence="10 11">
    <name type="scientific">Streptomyces humicola</name>
    <dbReference type="NCBI Taxonomy" id="2953240"/>
    <lineage>
        <taxon>Bacteria</taxon>
        <taxon>Bacillati</taxon>
        <taxon>Actinomycetota</taxon>
        <taxon>Actinomycetes</taxon>
        <taxon>Kitasatosporales</taxon>
        <taxon>Streptomycetaceae</taxon>
        <taxon>Streptomyces</taxon>
    </lineage>
</organism>
<comment type="caution">
    <text evidence="10">The sequence shown here is derived from an EMBL/GenBank/DDBJ whole genome shotgun (WGS) entry which is preliminary data.</text>
</comment>
<evidence type="ECO:0000256" key="5">
    <source>
        <dbReference type="ARBA" id="ARBA00023315"/>
    </source>
</evidence>
<dbReference type="PROSITE" id="PS51257">
    <property type="entry name" value="PROKAR_LIPOPROTEIN"/>
    <property type="match status" value="1"/>
</dbReference>